<organism evidence="1 2">
    <name type="scientific">Camellia lanceoleosa</name>
    <dbReference type="NCBI Taxonomy" id="1840588"/>
    <lineage>
        <taxon>Eukaryota</taxon>
        <taxon>Viridiplantae</taxon>
        <taxon>Streptophyta</taxon>
        <taxon>Embryophyta</taxon>
        <taxon>Tracheophyta</taxon>
        <taxon>Spermatophyta</taxon>
        <taxon>Magnoliopsida</taxon>
        <taxon>eudicotyledons</taxon>
        <taxon>Gunneridae</taxon>
        <taxon>Pentapetalae</taxon>
        <taxon>asterids</taxon>
        <taxon>Ericales</taxon>
        <taxon>Theaceae</taxon>
        <taxon>Camellia</taxon>
    </lineage>
</organism>
<reference evidence="1 2" key="1">
    <citation type="journal article" date="2022" name="Plant J.">
        <title>Chromosome-level genome of Camellia lanceoleosa provides a valuable resource for understanding genome evolution and self-incompatibility.</title>
        <authorList>
            <person name="Gong W."/>
            <person name="Xiao S."/>
            <person name="Wang L."/>
            <person name="Liao Z."/>
            <person name="Chang Y."/>
            <person name="Mo W."/>
            <person name="Hu G."/>
            <person name="Li W."/>
            <person name="Zhao G."/>
            <person name="Zhu H."/>
            <person name="Hu X."/>
            <person name="Ji K."/>
            <person name="Xiang X."/>
            <person name="Song Q."/>
            <person name="Yuan D."/>
            <person name="Jin S."/>
            <person name="Zhang L."/>
        </authorList>
    </citation>
    <scope>NUCLEOTIDE SEQUENCE [LARGE SCALE GENOMIC DNA]</scope>
    <source>
        <strain evidence="1">SQ_2022a</strain>
    </source>
</reference>
<protein>
    <submittedName>
        <fullName evidence="1">TITAN-like protein</fullName>
    </submittedName>
</protein>
<evidence type="ECO:0000313" key="2">
    <source>
        <dbReference type="Proteomes" id="UP001060215"/>
    </source>
</evidence>
<name>A0ACC0GGK7_9ERIC</name>
<dbReference type="Proteomes" id="UP001060215">
    <property type="component" value="Chromosome 8"/>
</dbReference>
<accession>A0ACC0GGK7</accession>
<sequence length="211" mass="23989">MPLQNYTSESYQVSHSEQSEVSEVGPCLHYSNSHSLVGTQFDTNSWGLKDLASYMDNWQSLVCNDQKCSADGYLSNRRAYPDKRIVNGESGFQVQEEAEANVHLGAPPPWFDATEENPLNSQLYPKQMGAAWEEKRKIEMERKGEIVTNNFDMEVNDTFGVDHVKRITDGLDFEPLDLTYWFILNSRLDGAIILFVMRGKIMDGFSLKLSS</sequence>
<gene>
    <name evidence="1" type="ORF">LOK49_LG09G00880</name>
</gene>
<comment type="caution">
    <text evidence="1">The sequence shown here is derived from an EMBL/GenBank/DDBJ whole genome shotgun (WGS) entry which is preliminary data.</text>
</comment>
<dbReference type="EMBL" id="CM045765">
    <property type="protein sequence ID" value="KAI8000175.1"/>
    <property type="molecule type" value="Genomic_DNA"/>
</dbReference>
<proteinExistence type="predicted"/>
<evidence type="ECO:0000313" key="1">
    <source>
        <dbReference type="EMBL" id="KAI8000175.1"/>
    </source>
</evidence>
<keyword evidence="2" id="KW-1185">Reference proteome</keyword>